<dbReference type="Proteomes" id="UP000585749">
    <property type="component" value="Unassembled WGS sequence"/>
</dbReference>
<feature type="region of interest" description="Disordered" evidence="6">
    <location>
        <begin position="39"/>
        <end position="62"/>
    </location>
</feature>
<evidence type="ECO:0000256" key="2">
    <source>
        <dbReference type="ARBA" id="ARBA00022475"/>
    </source>
</evidence>
<feature type="transmembrane region" description="Helical" evidence="7">
    <location>
        <begin position="496"/>
        <end position="517"/>
    </location>
</feature>
<feature type="transmembrane region" description="Helical" evidence="7">
    <location>
        <begin position="461"/>
        <end position="484"/>
    </location>
</feature>
<feature type="transmembrane region" description="Helical" evidence="7">
    <location>
        <begin position="320"/>
        <end position="338"/>
    </location>
</feature>
<dbReference type="InterPro" id="IPR050833">
    <property type="entry name" value="Poly_Biosynth_Transport"/>
</dbReference>
<feature type="transmembrane region" description="Helical" evidence="7">
    <location>
        <begin position="248"/>
        <end position="268"/>
    </location>
</feature>
<dbReference type="InterPro" id="IPR002797">
    <property type="entry name" value="Polysacc_synth"/>
</dbReference>
<feature type="transmembrane region" description="Helical" evidence="7">
    <location>
        <begin position="289"/>
        <end position="308"/>
    </location>
</feature>
<keyword evidence="5 7" id="KW-0472">Membrane</keyword>
<accession>A0A7X6LMD7</accession>
<dbReference type="PANTHER" id="PTHR30250">
    <property type="entry name" value="PST FAMILY PREDICTED COLANIC ACID TRANSPORTER"/>
    <property type="match status" value="1"/>
</dbReference>
<feature type="transmembrane region" description="Helical" evidence="7">
    <location>
        <begin position="585"/>
        <end position="606"/>
    </location>
</feature>
<feature type="transmembrane region" description="Helical" evidence="7">
    <location>
        <begin position="222"/>
        <end position="242"/>
    </location>
</feature>
<gene>
    <name evidence="8" type="ORF">HF960_03400</name>
</gene>
<dbReference type="RefSeq" id="WP_168388704.1">
    <property type="nucleotide sequence ID" value="NZ_JAAXPM010000003.1"/>
</dbReference>
<dbReference type="PANTHER" id="PTHR30250:SF21">
    <property type="entry name" value="LIPID II FLIPPASE MURJ"/>
    <property type="match status" value="1"/>
</dbReference>
<evidence type="ECO:0000256" key="1">
    <source>
        <dbReference type="ARBA" id="ARBA00004651"/>
    </source>
</evidence>
<evidence type="ECO:0000256" key="6">
    <source>
        <dbReference type="SAM" id="MobiDB-lite"/>
    </source>
</evidence>
<protein>
    <submittedName>
        <fullName evidence="8">Polysaccharide biosynthesis protein</fullName>
    </submittedName>
</protein>
<feature type="transmembrane region" description="Helical" evidence="7">
    <location>
        <begin position="618"/>
        <end position="639"/>
    </location>
</feature>
<dbReference type="AlphaFoldDB" id="A0A7X6LMD7"/>
<evidence type="ECO:0000256" key="7">
    <source>
        <dbReference type="SAM" id="Phobius"/>
    </source>
</evidence>
<sequence length="663" mass="73547">MKDDKTPQSNSPFRRDITFEELNQIINGKKVDEVFDERHNDALSPESTTSESTKPIVANNPNVKMHKNGVATFKVHEVPDTVTSNLATPLTKQQVTEKAVEKSAEVAPVQSAVTYEEKITPPVESEKDAKSRMLRGSAWITIGSLASRLLGALYIIPWIAMIGNVYYNLANSLFSQGYQIYSVALLIATAGLPNVLARLVAEYSASRQYEAIRYIFRQALNLGAILGIVAGAILYLSAGLLSQGDPNVVRVIRALSAAVVIIPILSMLRGYVQGFEFMGLSAWSQFIEQLVRVVYMLAMTYWIMVGHHGDWIDATVQSTFAAFWGALAGIVILLFGILRRRRFFNEKRRQGVSVKKFDARAILIRMARQSVPVIFAGSAISLIQVFDQYTFFRIIRAFTDVSSGVMQAMYAQFAFNSNKLVMLVVSLAVGMSETALPMISRAREIGDRENIGHQIQFAFKLLAFVMVPAVLGMVAVARPLYILFYQTNDVTNGTLILQFASYSAIFLSLYMVVLAIYQGLGRLGYTVRLLVLIFILKFVLQIPLTIWLQGMGPLLATTIAFMVGMIIAIYHLSTLYHIDWSSFNATFMVILFWSLIMYAVVTPITYTLGLFVPDTKSAQLLLLVIAGAIGTSIYGITILKTHVGEEILGARAVKLAHKLHLKK</sequence>
<feature type="transmembrane region" description="Helical" evidence="7">
    <location>
        <begin position="529"/>
        <end position="548"/>
    </location>
</feature>
<keyword evidence="3 7" id="KW-0812">Transmembrane</keyword>
<evidence type="ECO:0000256" key="5">
    <source>
        <dbReference type="ARBA" id="ARBA00023136"/>
    </source>
</evidence>
<proteinExistence type="predicted"/>
<organism evidence="8 9">
    <name type="scientific">Weissella hellenica</name>
    <dbReference type="NCBI Taxonomy" id="46256"/>
    <lineage>
        <taxon>Bacteria</taxon>
        <taxon>Bacillati</taxon>
        <taxon>Bacillota</taxon>
        <taxon>Bacilli</taxon>
        <taxon>Lactobacillales</taxon>
        <taxon>Lactobacillaceae</taxon>
        <taxon>Weissella</taxon>
    </lineage>
</organism>
<feature type="transmembrane region" description="Helical" evidence="7">
    <location>
        <begin position="137"/>
        <end position="160"/>
    </location>
</feature>
<name>A0A7X6LMD7_WEIHE</name>
<evidence type="ECO:0000313" key="8">
    <source>
        <dbReference type="EMBL" id="NKY66732.1"/>
    </source>
</evidence>
<dbReference type="InterPro" id="IPR024923">
    <property type="entry name" value="PG_synth_SpoVB"/>
</dbReference>
<evidence type="ECO:0000313" key="9">
    <source>
        <dbReference type="Proteomes" id="UP000585749"/>
    </source>
</evidence>
<keyword evidence="2" id="KW-1003">Cell membrane</keyword>
<evidence type="ECO:0000256" key="4">
    <source>
        <dbReference type="ARBA" id="ARBA00022989"/>
    </source>
</evidence>
<feature type="transmembrane region" description="Helical" evidence="7">
    <location>
        <begin position="554"/>
        <end position="573"/>
    </location>
</feature>
<feature type="transmembrane region" description="Helical" evidence="7">
    <location>
        <begin position="370"/>
        <end position="386"/>
    </location>
</feature>
<feature type="transmembrane region" description="Helical" evidence="7">
    <location>
        <begin position="420"/>
        <end position="440"/>
    </location>
</feature>
<feature type="transmembrane region" description="Helical" evidence="7">
    <location>
        <begin position="180"/>
        <end position="201"/>
    </location>
</feature>
<comment type="subcellular location">
    <subcellularLocation>
        <location evidence="1">Cell membrane</location>
        <topology evidence="1">Multi-pass membrane protein</topology>
    </subcellularLocation>
</comment>
<evidence type="ECO:0000256" key="3">
    <source>
        <dbReference type="ARBA" id="ARBA00022692"/>
    </source>
</evidence>
<comment type="caution">
    <text evidence="8">The sequence shown here is derived from an EMBL/GenBank/DDBJ whole genome shotgun (WGS) entry which is preliminary data.</text>
</comment>
<dbReference type="Pfam" id="PF01943">
    <property type="entry name" value="Polysacc_synt"/>
    <property type="match status" value="1"/>
</dbReference>
<dbReference type="GO" id="GO:0005886">
    <property type="term" value="C:plasma membrane"/>
    <property type="evidence" value="ECO:0007669"/>
    <property type="project" value="UniProtKB-SubCell"/>
</dbReference>
<reference evidence="8 9" key="1">
    <citation type="submission" date="2020-04" db="EMBL/GenBank/DDBJ databases">
        <title>MicrobeNet Type strains.</title>
        <authorList>
            <person name="Nicholson A.C."/>
        </authorList>
    </citation>
    <scope>NUCLEOTIDE SEQUENCE [LARGE SCALE GENOMIC DNA]</scope>
    <source>
        <strain evidence="8 9">CCUG 33494</strain>
    </source>
</reference>
<dbReference type="EMBL" id="JAAXPM010000003">
    <property type="protein sequence ID" value="NKY66732.1"/>
    <property type="molecule type" value="Genomic_DNA"/>
</dbReference>
<dbReference type="CDD" id="cd13124">
    <property type="entry name" value="MATE_SpoVB_like"/>
    <property type="match status" value="1"/>
</dbReference>
<keyword evidence="4 7" id="KW-1133">Transmembrane helix</keyword>